<keyword evidence="2" id="KW-0812">Transmembrane</keyword>
<keyword evidence="2" id="KW-1133">Transmembrane helix</keyword>
<dbReference type="AlphaFoldDB" id="A0A1I2FCH5"/>
<dbReference type="Proteomes" id="UP000199645">
    <property type="component" value="Unassembled WGS sequence"/>
</dbReference>
<evidence type="ECO:0000256" key="2">
    <source>
        <dbReference type="SAM" id="Phobius"/>
    </source>
</evidence>
<evidence type="ECO:0000313" key="3">
    <source>
        <dbReference type="EMBL" id="SFF02945.1"/>
    </source>
</evidence>
<name>A0A1I2FCH5_9ACTN</name>
<feature type="transmembrane region" description="Helical" evidence="2">
    <location>
        <begin position="29"/>
        <end position="49"/>
    </location>
</feature>
<reference evidence="3 4" key="1">
    <citation type="submission" date="2016-10" db="EMBL/GenBank/DDBJ databases">
        <authorList>
            <person name="de Groot N.N."/>
        </authorList>
    </citation>
    <scope>NUCLEOTIDE SEQUENCE [LARGE SCALE GENOMIC DNA]</scope>
    <source>
        <strain evidence="3 4">DSM 43019</strain>
    </source>
</reference>
<accession>A0A1I2FCH5</accession>
<feature type="region of interest" description="Disordered" evidence="1">
    <location>
        <begin position="1"/>
        <end position="25"/>
    </location>
</feature>
<gene>
    <name evidence="3" type="ORF">SAMN05421541_105291</name>
</gene>
<keyword evidence="2" id="KW-0472">Membrane</keyword>
<evidence type="ECO:0000256" key="1">
    <source>
        <dbReference type="SAM" id="MobiDB-lite"/>
    </source>
</evidence>
<feature type="region of interest" description="Disordered" evidence="1">
    <location>
        <begin position="67"/>
        <end position="114"/>
    </location>
</feature>
<proteinExistence type="predicted"/>
<feature type="compositionally biased region" description="Basic and acidic residues" evidence="1">
    <location>
        <begin position="1"/>
        <end position="12"/>
    </location>
</feature>
<protein>
    <submittedName>
        <fullName evidence="3">Uncharacterized protein</fullName>
    </submittedName>
</protein>
<sequence length="250" mass="26504">MDKQDDDRHDDDIPSAAPPTLARPRRRRLSTVAGVTGLAAILGSGAYLITLRFVDGNDRRAQDVTAVGTVAPQNPAAPEPTTSSAGADRPSAETTGGSAAVRAEPSFEEPADRVRKARDAAAKEGVKITRPLPLKEANPAGEAALAAAKEVTTGSAKEGGATRVITVRGDLTGQRELGWVAGGIEKHGEVSCSQRFKLYNEQEPKTRPSLLVCWRTSEKRSVIVVDTKIGGRPPVGKSLGIIEREWRKLG</sequence>
<dbReference type="EMBL" id="FONV01000005">
    <property type="protein sequence ID" value="SFF02945.1"/>
    <property type="molecule type" value="Genomic_DNA"/>
</dbReference>
<evidence type="ECO:0000313" key="4">
    <source>
        <dbReference type="Proteomes" id="UP000199645"/>
    </source>
</evidence>
<keyword evidence="4" id="KW-1185">Reference proteome</keyword>
<organism evidence="3 4">
    <name type="scientific">Actinoplanes philippinensis</name>
    <dbReference type="NCBI Taxonomy" id="35752"/>
    <lineage>
        <taxon>Bacteria</taxon>
        <taxon>Bacillati</taxon>
        <taxon>Actinomycetota</taxon>
        <taxon>Actinomycetes</taxon>
        <taxon>Micromonosporales</taxon>
        <taxon>Micromonosporaceae</taxon>
        <taxon>Actinoplanes</taxon>
    </lineage>
</organism>